<dbReference type="Pfam" id="PF00171">
    <property type="entry name" value="Aldedh"/>
    <property type="match status" value="1"/>
</dbReference>
<dbReference type="PROSITE" id="PS00070">
    <property type="entry name" value="ALDEHYDE_DEHYDR_CYS"/>
    <property type="match status" value="1"/>
</dbReference>
<organism evidence="6">
    <name type="scientific">Rhodococcus sp. ST-5</name>
    <dbReference type="NCBI Taxonomy" id="908246"/>
    <lineage>
        <taxon>Bacteria</taxon>
        <taxon>Bacillati</taxon>
        <taxon>Actinomycetota</taxon>
        <taxon>Actinomycetes</taxon>
        <taxon>Mycobacteriales</taxon>
        <taxon>Nocardiaceae</taxon>
        <taxon>Rhodococcus</taxon>
    </lineage>
</organism>
<sequence length="502" mass="52736">MQKDLAMTTVDALPGLATALPAGTPTELFVNGRWQPASDGSTFTNLNPATEQILTEVSAGTPQDIDGAVRAARAQLVGDWGSLPGVARGQILNKIADLIERDIEILATLEALDVGKPVGQPKMLDVPNAAATFRHFAGWADKVTGSVIPTAGYFGKPTHSYTVREPVGVIGAIIPWNTPLMIAAWKLAPALACGNTVVVKPPEEAPLSILHLGKLLEEAGLPPGTVNIVPGNGPVTGNALVEHPDVDKISFTGSPFVGRLIQQKAADTFKRVTLELGGKSPQIILDDADVEAAVQGTAMGLFFNQGEVCAAGTRVLVQRSLYSDVVDALSAAADAQVLGDPFDPSTTLGALVSAKQRDTVLSYIEQGKKEGAKVAAGGTRPDHPGYFVRPTIFANANNNMTIAREEIFGPVGTVIPFDEPEEAIRLANDTKYGLAASIWTQDVSRAHTLSRTVRAGAVWVNGWAAIDPALPWGGMKTSGIGRELGYAGILANTEEKVITIVL</sequence>
<dbReference type="FunFam" id="3.40.605.10:FF:000001">
    <property type="entry name" value="Aldehyde dehydrogenase 1"/>
    <property type="match status" value="1"/>
</dbReference>
<name>G3XEX8_9NOCA</name>
<dbReference type="GO" id="GO:0016620">
    <property type="term" value="F:oxidoreductase activity, acting on the aldehyde or oxo group of donors, NAD or NADP as acceptor"/>
    <property type="evidence" value="ECO:0007669"/>
    <property type="project" value="InterPro"/>
</dbReference>
<dbReference type="InterPro" id="IPR029510">
    <property type="entry name" value="Ald_DH_CS_GLU"/>
</dbReference>
<dbReference type="Gene3D" id="3.40.309.10">
    <property type="entry name" value="Aldehyde Dehydrogenase, Chain A, domain 2"/>
    <property type="match status" value="1"/>
</dbReference>
<keyword evidence="2 4" id="KW-0560">Oxidoreductase</keyword>
<proteinExistence type="inferred from homology"/>
<dbReference type="InterPro" id="IPR015590">
    <property type="entry name" value="Aldehyde_DH_dom"/>
</dbReference>
<accession>G3XEX8</accession>
<dbReference type="EMBL" id="AB594507">
    <property type="protein sequence ID" value="BAL04135.1"/>
    <property type="molecule type" value="Genomic_DNA"/>
</dbReference>
<evidence type="ECO:0000256" key="3">
    <source>
        <dbReference type="PROSITE-ProRule" id="PRU10007"/>
    </source>
</evidence>
<dbReference type="AlphaFoldDB" id="G3XEX8"/>
<dbReference type="PANTHER" id="PTHR11699">
    <property type="entry name" value="ALDEHYDE DEHYDROGENASE-RELATED"/>
    <property type="match status" value="1"/>
</dbReference>
<comment type="similarity">
    <text evidence="1 4">Belongs to the aldehyde dehydrogenase family.</text>
</comment>
<dbReference type="FunFam" id="3.40.309.10:FF:000012">
    <property type="entry name" value="Betaine aldehyde dehydrogenase"/>
    <property type="match status" value="1"/>
</dbReference>
<evidence type="ECO:0000256" key="4">
    <source>
        <dbReference type="RuleBase" id="RU003345"/>
    </source>
</evidence>
<dbReference type="SUPFAM" id="SSF53720">
    <property type="entry name" value="ALDH-like"/>
    <property type="match status" value="1"/>
</dbReference>
<evidence type="ECO:0000313" key="6">
    <source>
        <dbReference type="EMBL" id="BAL04135.1"/>
    </source>
</evidence>
<feature type="active site" evidence="3">
    <location>
        <position position="275"/>
    </location>
</feature>
<evidence type="ECO:0000259" key="5">
    <source>
        <dbReference type="Pfam" id="PF00171"/>
    </source>
</evidence>
<evidence type="ECO:0000256" key="1">
    <source>
        <dbReference type="ARBA" id="ARBA00009986"/>
    </source>
</evidence>
<evidence type="ECO:0000256" key="2">
    <source>
        <dbReference type="ARBA" id="ARBA00023002"/>
    </source>
</evidence>
<dbReference type="NCBIfam" id="NF045736">
    <property type="entry name" value="PaDhStyDRhodo"/>
    <property type="match status" value="1"/>
</dbReference>
<gene>
    <name evidence="6" type="primary">styD</name>
</gene>
<dbReference type="InterPro" id="IPR016162">
    <property type="entry name" value="Ald_DH_N"/>
</dbReference>
<dbReference type="PROSITE" id="PS00687">
    <property type="entry name" value="ALDEHYDE_DEHYDR_GLU"/>
    <property type="match status" value="1"/>
</dbReference>
<dbReference type="InterPro" id="IPR016160">
    <property type="entry name" value="Ald_DH_CS_CYS"/>
</dbReference>
<dbReference type="InterPro" id="IPR016163">
    <property type="entry name" value="Ald_DH_C"/>
</dbReference>
<dbReference type="Gene3D" id="3.40.605.10">
    <property type="entry name" value="Aldehyde Dehydrogenase, Chain A, domain 1"/>
    <property type="match status" value="1"/>
</dbReference>
<protein>
    <submittedName>
        <fullName evidence="6">Phenylacetaldehyde dehydrogenase</fullName>
    </submittedName>
</protein>
<feature type="domain" description="Aldehyde dehydrogenase" evidence="5">
    <location>
        <begin position="34"/>
        <end position="497"/>
    </location>
</feature>
<dbReference type="InterPro" id="IPR016161">
    <property type="entry name" value="Ald_DH/histidinol_DH"/>
</dbReference>
<reference evidence="6" key="1">
    <citation type="journal article" date="2012" name="J. Biosci. Bioeng.">
        <title>Isolation and characterization of styrene metabolism genes from styrene-assimilating soil bacteria Rhodococcus sp. ST-5 and ST-10.</title>
        <authorList>
            <person name="Toda H."/>
            <person name="Itoh N."/>
        </authorList>
    </citation>
    <scope>NUCLEOTIDE SEQUENCE</scope>
    <source>
        <strain evidence="6">ST-5</strain>
    </source>
</reference>